<organism evidence="5">
    <name type="scientific">Daphnia magna</name>
    <dbReference type="NCBI Taxonomy" id="35525"/>
    <lineage>
        <taxon>Eukaryota</taxon>
        <taxon>Metazoa</taxon>
        <taxon>Ecdysozoa</taxon>
        <taxon>Arthropoda</taxon>
        <taxon>Crustacea</taxon>
        <taxon>Branchiopoda</taxon>
        <taxon>Diplostraca</taxon>
        <taxon>Cladocera</taxon>
        <taxon>Anomopoda</taxon>
        <taxon>Daphniidae</taxon>
        <taxon>Daphnia</taxon>
    </lineage>
</organism>
<feature type="region of interest" description="Disordered" evidence="3">
    <location>
        <begin position="277"/>
        <end position="303"/>
    </location>
</feature>
<feature type="region of interest" description="Disordered" evidence="3">
    <location>
        <begin position="598"/>
        <end position="623"/>
    </location>
</feature>
<feature type="compositionally biased region" description="Basic and acidic residues" evidence="3">
    <location>
        <begin position="219"/>
        <end position="239"/>
    </location>
</feature>
<feature type="coiled-coil region" evidence="2">
    <location>
        <begin position="385"/>
        <end position="445"/>
    </location>
</feature>
<protein>
    <submittedName>
        <fullName evidence="5">Protein FAM13A</fullName>
    </submittedName>
</protein>
<evidence type="ECO:0000256" key="1">
    <source>
        <dbReference type="ARBA" id="ARBA00007549"/>
    </source>
</evidence>
<dbReference type="InterPro" id="IPR059029">
    <property type="entry name" value="FAM13A_dom"/>
</dbReference>
<sequence>MMRRRTSFEPFDIDNVPSQALSGYENDEETSDNGRTLQPDSKRTSCIPISHHAPVHCSPTGHRWDGGGLDPTDNSNDYTPWNDRNEDLVVARTVSVQDESDYNPASITVQMSIWKELSAGQLSDETQSSTSDATLCWRRYPFALEDEASSPISYGSPATYPIVPDEEVEVVSADKEHEERRILERFASFPSGNKSRPVSILLGGGSGTPKGGRRRNKRKDCDSPRSSVEDKNIVKHETSTPDVVPPESMDPLLEKCTSGQGQFRQQLCFDLMQLRDKEEDDDGSENGDRQGNEPVTSHGMRPARGWASFNILPDEEDEDVTVSPRVLSPEMDEPAGSFHVRGFHGRCKEPQEKRTAFIALGNLNNLHSANRNLVGTDEHPATIRARQLVQQIHSLKQKVKLYEDAFELRYGYRPSHHQKMDDRNTKRVLTELARTRKELKQLKERYHLAEPVEISETRDPAGTTTTATFFSRERPSAPCTPSVEETVIEVQEHLTNNRQLAGRAEAIEELTAKEVLDEKLAVQRALLYVESLHGRPASYRHKDLLRPLYDRYRILKRMVVRSGVSRSKEEVCDLAPILEYETLELYETRPGGLLHRHSAPATPSLESMEEMDPRGASTSRQRQLMTPITGTELRKDHDLASWNTDDPMLVMWKRKKISLNIDENLHALPLNQLMEQLRHVREDKRRLRRTIRDLEADVLRHQSPAPRYSSAGDEDVDGHLEPIYAQYRHARAKLRLLEALVAKHDGSATL</sequence>
<feature type="coiled-coil region" evidence="2">
    <location>
        <begin position="670"/>
        <end position="697"/>
    </location>
</feature>
<accession>A0A0P4ZBK6</accession>
<reference evidence="5" key="2">
    <citation type="submission" date="2015-10" db="EMBL/GenBank/DDBJ databases">
        <authorList>
            <person name="Gilbert D.G."/>
        </authorList>
    </citation>
    <scope>NUCLEOTIDE SEQUENCE</scope>
</reference>
<dbReference type="OrthoDB" id="6340748at2759"/>
<dbReference type="InterPro" id="IPR039102">
    <property type="entry name" value="FAM13"/>
</dbReference>
<dbReference type="PANTHER" id="PTHR15904">
    <property type="entry name" value="FAM13"/>
    <property type="match status" value="1"/>
</dbReference>
<dbReference type="EMBL" id="GDIP01253261">
    <property type="protein sequence ID" value="JAI70140.1"/>
    <property type="molecule type" value="Transcribed_RNA"/>
</dbReference>
<dbReference type="Pfam" id="PF26116">
    <property type="entry name" value="FAM13A"/>
    <property type="match status" value="1"/>
</dbReference>
<dbReference type="PANTHER" id="PTHR15904:SF17">
    <property type="entry name" value="RHO-GAP DOMAIN-CONTAINING PROTEIN"/>
    <property type="match status" value="1"/>
</dbReference>
<comment type="similarity">
    <text evidence="1">Belongs to the FAM13 family.</text>
</comment>
<dbReference type="EMBL" id="GDIP01216368">
    <property type="protein sequence ID" value="JAJ07034.1"/>
    <property type="molecule type" value="Transcribed_RNA"/>
</dbReference>
<keyword evidence="2" id="KW-0175">Coiled coil</keyword>
<evidence type="ECO:0000256" key="3">
    <source>
        <dbReference type="SAM" id="MobiDB-lite"/>
    </source>
</evidence>
<name>A0A0P4ZBK6_9CRUS</name>
<feature type="domain" description="FAM13A-like" evidence="4">
    <location>
        <begin position="670"/>
        <end position="744"/>
    </location>
</feature>
<feature type="region of interest" description="Disordered" evidence="3">
    <location>
        <begin position="194"/>
        <end position="248"/>
    </location>
</feature>
<proteinExistence type="inferred from homology"/>
<reference evidence="5" key="1">
    <citation type="submission" date="2015-10" db="EMBL/GenBank/DDBJ databases">
        <title>Daphnia magna gene sets from two clonal populations assembled and annotated with EvidentialGene.</title>
        <authorList>
            <person name="Gilbert D."/>
            <person name="Podicheti R."/>
            <person name="Orsini L."/>
            <person name="Colbourne J."/>
            <person name="Pfrender M."/>
        </authorList>
    </citation>
    <scope>NUCLEOTIDE SEQUENCE</scope>
</reference>
<dbReference type="AlphaFoldDB" id="A0A0P4ZBK6"/>
<feature type="region of interest" description="Disordered" evidence="3">
    <location>
        <begin position="1"/>
        <end position="52"/>
    </location>
</feature>
<evidence type="ECO:0000259" key="4">
    <source>
        <dbReference type="Pfam" id="PF26116"/>
    </source>
</evidence>
<evidence type="ECO:0000313" key="5">
    <source>
        <dbReference type="EMBL" id="JAJ07034.1"/>
    </source>
</evidence>
<evidence type="ECO:0000256" key="2">
    <source>
        <dbReference type="SAM" id="Coils"/>
    </source>
</evidence>